<keyword evidence="3" id="KW-1185">Reference proteome</keyword>
<protein>
    <submittedName>
        <fullName evidence="2">Uncharacterized protein</fullName>
    </submittedName>
</protein>
<dbReference type="EMBL" id="KL198035">
    <property type="protein sequence ID" value="KDQ14824.1"/>
    <property type="molecule type" value="Genomic_DNA"/>
</dbReference>
<evidence type="ECO:0000313" key="2">
    <source>
        <dbReference type="EMBL" id="KDQ14824.1"/>
    </source>
</evidence>
<dbReference type="InParanoid" id="A0A067MH45"/>
<dbReference type="AlphaFoldDB" id="A0A067MH45"/>
<accession>A0A067MH45</accession>
<dbReference type="HOGENOM" id="CLU_2108642_0_0_1"/>
<gene>
    <name evidence="2" type="ORF">BOTBODRAFT_174349</name>
</gene>
<name>A0A067MH45_BOTB1</name>
<feature type="compositionally biased region" description="Polar residues" evidence="1">
    <location>
        <begin position="92"/>
        <end position="104"/>
    </location>
</feature>
<proteinExistence type="predicted"/>
<organism evidence="2 3">
    <name type="scientific">Botryobasidium botryosum (strain FD-172 SS1)</name>
    <dbReference type="NCBI Taxonomy" id="930990"/>
    <lineage>
        <taxon>Eukaryota</taxon>
        <taxon>Fungi</taxon>
        <taxon>Dikarya</taxon>
        <taxon>Basidiomycota</taxon>
        <taxon>Agaricomycotina</taxon>
        <taxon>Agaricomycetes</taxon>
        <taxon>Cantharellales</taxon>
        <taxon>Botryobasidiaceae</taxon>
        <taxon>Botryobasidium</taxon>
    </lineage>
</organism>
<feature type="region of interest" description="Disordered" evidence="1">
    <location>
        <begin position="81"/>
        <end position="115"/>
    </location>
</feature>
<sequence length="115" mass="12432">MRAVTRVPSNNMAGPQRRIHDILILARHHPPYARTALHSLTLLAPLRTRRPLPWARSTITGNKTGSATWPRVGLQPIAHYHVPTTPPTRTTSSDITGVLSTGSVGMSKDGDDGLG</sequence>
<evidence type="ECO:0000256" key="1">
    <source>
        <dbReference type="SAM" id="MobiDB-lite"/>
    </source>
</evidence>
<evidence type="ECO:0000313" key="3">
    <source>
        <dbReference type="Proteomes" id="UP000027195"/>
    </source>
</evidence>
<dbReference type="Proteomes" id="UP000027195">
    <property type="component" value="Unassembled WGS sequence"/>
</dbReference>
<reference evidence="3" key="1">
    <citation type="journal article" date="2014" name="Proc. Natl. Acad. Sci. U.S.A.">
        <title>Extensive sampling of basidiomycete genomes demonstrates inadequacy of the white-rot/brown-rot paradigm for wood decay fungi.</title>
        <authorList>
            <person name="Riley R."/>
            <person name="Salamov A.A."/>
            <person name="Brown D.W."/>
            <person name="Nagy L.G."/>
            <person name="Floudas D."/>
            <person name="Held B.W."/>
            <person name="Levasseur A."/>
            <person name="Lombard V."/>
            <person name="Morin E."/>
            <person name="Otillar R."/>
            <person name="Lindquist E.A."/>
            <person name="Sun H."/>
            <person name="LaButti K.M."/>
            <person name="Schmutz J."/>
            <person name="Jabbour D."/>
            <person name="Luo H."/>
            <person name="Baker S.E."/>
            <person name="Pisabarro A.G."/>
            <person name="Walton J.D."/>
            <person name="Blanchette R.A."/>
            <person name="Henrissat B."/>
            <person name="Martin F."/>
            <person name="Cullen D."/>
            <person name="Hibbett D.S."/>
            <person name="Grigoriev I.V."/>
        </authorList>
    </citation>
    <scope>NUCLEOTIDE SEQUENCE [LARGE SCALE GENOMIC DNA]</scope>
    <source>
        <strain evidence="3">FD-172 SS1</strain>
    </source>
</reference>